<proteinExistence type="inferred from homology"/>
<dbReference type="EnsemblPlants" id="TraesCS6B02G366300.1">
    <property type="protein sequence ID" value="TraesCS6B02G366300.1.cds1"/>
    <property type="gene ID" value="TraesCS6B02G366300"/>
</dbReference>
<evidence type="ECO:0000256" key="3">
    <source>
        <dbReference type="ARBA" id="ARBA00022448"/>
    </source>
</evidence>
<organism evidence="8">
    <name type="scientific">Triticum aestivum</name>
    <name type="common">Wheat</name>
    <dbReference type="NCBI Taxonomy" id="4565"/>
    <lineage>
        <taxon>Eukaryota</taxon>
        <taxon>Viridiplantae</taxon>
        <taxon>Streptophyta</taxon>
        <taxon>Embryophyta</taxon>
        <taxon>Tracheophyta</taxon>
        <taxon>Spermatophyta</taxon>
        <taxon>Magnoliopsida</taxon>
        <taxon>Liliopsida</taxon>
        <taxon>Poales</taxon>
        <taxon>Poaceae</taxon>
        <taxon>BOP clade</taxon>
        <taxon>Pooideae</taxon>
        <taxon>Triticodae</taxon>
        <taxon>Triticeae</taxon>
        <taxon>Triticinae</taxon>
        <taxon>Triticum</taxon>
    </lineage>
</organism>
<name>A0A3B6PQ54_WHEAT</name>
<dbReference type="AlphaFoldDB" id="A0A3B6PQ54"/>
<feature type="region of interest" description="Disordered" evidence="7">
    <location>
        <begin position="260"/>
        <end position="287"/>
    </location>
</feature>
<dbReference type="Gramene" id="TraesLAC6B03G03556160.1">
    <property type="protein sequence ID" value="TraesLAC6B03G03556160.1.CDS1"/>
    <property type="gene ID" value="TraesLAC6B03G03556160"/>
</dbReference>
<comment type="subcellular location">
    <subcellularLocation>
        <location evidence="1">Cell membrane</location>
    </subcellularLocation>
</comment>
<keyword evidence="9" id="KW-1185">Reference proteome</keyword>
<evidence type="ECO:0000313" key="8">
    <source>
        <dbReference type="EnsemblPlants" id="TraesCS6B02G366300.1.cds1"/>
    </source>
</evidence>
<dbReference type="GO" id="GO:0009734">
    <property type="term" value="P:auxin-activated signaling pathway"/>
    <property type="evidence" value="ECO:0007669"/>
    <property type="project" value="UniProtKB-KW"/>
</dbReference>
<protein>
    <submittedName>
        <fullName evidence="8">Uncharacterized protein</fullName>
    </submittedName>
</protein>
<evidence type="ECO:0000256" key="6">
    <source>
        <dbReference type="ARBA" id="ARBA00023294"/>
    </source>
</evidence>
<sequence>MHHVVSSHHSLPAIEPSTPLALIAIYLPPVHRTLHRARAGRPATMSPRRCAGRVPPPSREREHHPSFSAALLDAIYHSLDADACAPAEELRRANASPFEMPSPPPSRHRRPSTGSSPSVSSARSPRPPKPPRPCRVLPHPQAPSLLLPPPPPISMPAPPAVESKENRKIRRKKRSKSATFACLLNALLCNRKPPARSSSVDATAMRALPPTVAAEPASARSILSSRASRRDSTAAAGGFLTPGRRAVRFSPAVEVVVDEGEHGHGARTTGRLRDASGSGTESLAAADAERRVEELLRALSVAEERERAKESSESSSDLFELESLPPALDNAELPRTTVAAAGLAPPRRRVLLDEMVV</sequence>
<dbReference type="GO" id="GO:0005886">
    <property type="term" value="C:plasma membrane"/>
    <property type="evidence" value="ECO:0007669"/>
    <property type="project" value="UniProtKB-SubCell"/>
</dbReference>
<feature type="compositionally biased region" description="Low complexity" evidence="7">
    <location>
        <begin position="134"/>
        <end position="145"/>
    </location>
</feature>
<feature type="compositionally biased region" description="Low complexity" evidence="7">
    <location>
        <begin position="112"/>
        <end position="124"/>
    </location>
</feature>
<dbReference type="Gramene" id="TraesWEE_scaffold_191960_01G000100.1">
    <property type="protein sequence ID" value="TraesWEE_scaffold_191960_01G000100.1"/>
    <property type="gene ID" value="TraesWEE_scaffold_191960_01G000100"/>
</dbReference>
<comment type="similarity">
    <text evidence="2">Belongs to the BIG GRAIN 1 (BG1) plant protein family.</text>
</comment>
<dbReference type="PANTHER" id="PTHR33541:SF8">
    <property type="entry name" value="OS02G0776600 PROTEIN"/>
    <property type="match status" value="1"/>
</dbReference>
<accession>A0A3B6PQ54</accession>
<dbReference type="Gramene" id="TraesNOR6B03G03637500.1">
    <property type="protein sequence ID" value="TraesNOR6B03G03637500.1.CDS1"/>
    <property type="gene ID" value="TraesNOR6B03G03637500"/>
</dbReference>
<dbReference type="Gramene" id="TraesMAC6B03G03599920.1">
    <property type="protein sequence ID" value="TraesMAC6B03G03599920.1.CDS1"/>
    <property type="gene ID" value="TraesMAC6B03G03599920"/>
</dbReference>
<keyword evidence="4" id="KW-1003">Cell membrane</keyword>
<dbReference type="Gramene" id="TraesARI6B03G03561150.1">
    <property type="protein sequence ID" value="TraesARI6B03G03561150.1.CDS1"/>
    <property type="gene ID" value="TraesARI6B03G03561150"/>
</dbReference>
<evidence type="ECO:0000256" key="2">
    <source>
        <dbReference type="ARBA" id="ARBA00010067"/>
    </source>
</evidence>
<dbReference type="OrthoDB" id="696960at2759"/>
<reference evidence="8" key="2">
    <citation type="submission" date="2018-10" db="UniProtKB">
        <authorList>
            <consortium name="EnsemblPlants"/>
        </authorList>
    </citation>
    <scope>IDENTIFICATION</scope>
</reference>
<feature type="compositionally biased region" description="Pro residues" evidence="7">
    <location>
        <begin position="146"/>
        <end position="159"/>
    </location>
</feature>
<dbReference type="Gramene" id="TraesCS6B02G366300.1">
    <property type="protein sequence ID" value="TraesCS6B02G366300.1.cds1"/>
    <property type="gene ID" value="TraesCS6B02G366300"/>
</dbReference>
<reference evidence="8" key="1">
    <citation type="submission" date="2018-08" db="EMBL/GenBank/DDBJ databases">
        <authorList>
            <person name="Rossello M."/>
        </authorList>
    </citation>
    <scope>NUCLEOTIDE SEQUENCE [LARGE SCALE GENOMIC DNA]</scope>
    <source>
        <strain evidence="8">cv. Chinese Spring</strain>
    </source>
</reference>
<keyword evidence="3" id="KW-0813">Transport</keyword>
<evidence type="ECO:0000313" key="9">
    <source>
        <dbReference type="Proteomes" id="UP000019116"/>
    </source>
</evidence>
<feature type="region of interest" description="Disordered" evidence="7">
    <location>
        <begin position="94"/>
        <end position="175"/>
    </location>
</feature>
<keyword evidence="5" id="KW-0472">Membrane</keyword>
<evidence type="ECO:0000256" key="5">
    <source>
        <dbReference type="ARBA" id="ARBA00023136"/>
    </source>
</evidence>
<dbReference type="Gramene" id="TraesCS6B03G1035600.1">
    <property type="protein sequence ID" value="TraesCS6B03G1035600.1.CDS1"/>
    <property type="gene ID" value="TraesCS6B03G1035600"/>
</dbReference>
<keyword evidence="6" id="KW-0927">Auxin signaling pathway</keyword>
<dbReference type="PANTHER" id="PTHR33541">
    <property type="entry name" value="PROTEIN BIG GRAIN 1-LIKE A-RELATED"/>
    <property type="match status" value="1"/>
</dbReference>
<evidence type="ECO:0000256" key="4">
    <source>
        <dbReference type="ARBA" id="ARBA00022475"/>
    </source>
</evidence>
<dbReference type="InterPro" id="IPR039621">
    <property type="entry name" value="BG1-like"/>
</dbReference>
<evidence type="ECO:0000256" key="7">
    <source>
        <dbReference type="SAM" id="MobiDB-lite"/>
    </source>
</evidence>
<dbReference type="Proteomes" id="UP000019116">
    <property type="component" value="Chromosome 6B"/>
</dbReference>
<evidence type="ECO:0000256" key="1">
    <source>
        <dbReference type="ARBA" id="ARBA00004236"/>
    </source>
</evidence>
<feature type="region of interest" description="Disordered" evidence="7">
    <location>
        <begin position="38"/>
        <end position="64"/>
    </location>
</feature>